<protein>
    <submittedName>
        <fullName evidence="1">Uncharacterized protein</fullName>
    </submittedName>
</protein>
<keyword evidence="2" id="KW-1185">Reference proteome</keyword>
<organism evidence="1 2">
    <name type="scientific">Tepidimonas taiwanensis</name>
    <dbReference type="NCBI Taxonomy" id="307486"/>
    <lineage>
        <taxon>Bacteria</taxon>
        <taxon>Pseudomonadati</taxon>
        <taxon>Pseudomonadota</taxon>
        <taxon>Betaproteobacteria</taxon>
        <taxon>Burkholderiales</taxon>
        <taxon>Tepidimonas</taxon>
    </lineage>
</organism>
<dbReference type="Proteomes" id="UP000317763">
    <property type="component" value="Unassembled WGS sequence"/>
</dbReference>
<proteinExistence type="predicted"/>
<evidence type="ECO:0000313" key="1">
    <source>
        <dbReference type="EMBL" id="TSE28103.1"/>
    </source>
</evidence>
<reference evidence="1 2" key="1">
    <citation type="submission" date="2019-07" db="EMBL/GenBank/DDBJ databases">
        <title>Tepidimonas taiwanensis I1-1 draft genome.</title>
        <authorList>
            <person name="Da Costa M.S."/>
            <person name="Froufe H.J.C."/>
            <person name="Egas C."/>
            <person name="Albuquerque L."/>
        </authorList>
    </citation>
    <scope>NUCLEOTIDE SEQUENCE [LARGE SCALE GENOMIC DNA]</scope>
    <source>
        <strain evidence="1 2">I1-1</strain>
    </source>
</reference>
<evidence type="ECO:0000313" key="2">
    <source>
        <dbReference type="Proteomes" id="UP000317763"/>
    </source>
</evidence>
<sequence>MQPVTLLALEVAPVHAVILLQVPDDRLDGLAALEQLALLLREALDLAAVHQAHIRNVGFHPAVAQIGKRCAGLDASVLHQDRGLLQLRLQRVPVVGVAMEGPGCDDEAVLQGAGNADLDAELVRAAGLALVDALHLRRVPGVELSSPVGGLSVGSLRHQTRRLVEGVAKSTLDGLPQAAGLALDLALQPGHDRALALDDPAHARKLPRVRIASCLAGQLLAFLGKGLLQGDAGGLGRLHQLGACRLQQPAVGGVRHRLGLYGGVHHHALEFLRLDESGFHRHVDGLRQEFFHAFFAQQPAKLHQRRGVARPAMFKVRPPREELPCGGFAPALDHPFVRLVEGVLQIQQRDHHAQRHAGSACVGRPSCAHRRFAKEVQIGHRDTCARFAHEQVRQPCFQLLPRHA</sequence>
<name>A0A554WWZ7_9BURK</name>
<dbReference type="EMBL" id="VJOM01000074">
    <property type="protein sequence ID" value="TSE28103.1"/>
    <property type="molecule type" value="Genomic_DNA"/>
</dbReference>
<comment type="caution">
    <text evidence="1">The sequence shown here is derived from an EMBL/GenBank/DDBJ whole genome shotgun (WGS) entry which is preliminary data.</text>
</comment>
<accession>A0A554WWZ7</accession>
<dbReference type="AlphaFoldDB" id="A0A554WWZ7"/>
<gene>
    <name evidence="1" type="ORF">Ttaiw_02676</name>
</gene>